<dbReference type="SUPFAM" id="SSF50129">
    <property type="entry name" value="GroES-like"/>
    <property type="match status" value="1"/>
</dbReference>
<evidence type="ECO:0000313" key="4">
    <source>
        <dbReference type="EMBL" id="APA99971.1"/>
    </source>
</evidence>
<dbReference type="PANTHER" id="PTHR43401:SF2">
    <property type="entry name" value="L-THREONINE 3-DEHYDROGENASE"/>
    <property type="match status" value="1"/>
</dbReference>
<sequence>MTATHRAIVRDGATCVLATRPTPVPGRGEIAVAPERVSLCGTDIQILRRDRDDPAAVVGHEGAARVAAVGDGVEGFAVGDRVVVNPTHPHDPAFLLGHNVEGLFQERVVIGASAVSGGLVGLLPPQLSPERATLVEPFAVVRYALSCLAAATPDTLVVYGDGLIGNLAALLAPHFLGPGVRVTVVHRGEPGFDWTAKHVPGVVNVLAAEDDTAAGERVAALVATHRPGTIAAIEAALTGYGSRLVALHPLGGLASDARSALLPGIDLPGVRQANTGGPWPPVSVTYTGRGHRLTLTGNRGVTTAALTAAAETLSAWPDSIDVLLSHVVGMSEGVRYINEIITTGTRIVDGELVLRLVVNPSS</sequence>
<dbReference type="InterPro" id="IPR013154">
    <property type="entry name" value="ADH-like_N"/>
</dbReference>
<reference evidence="5 6" key="2">
    <citation type="journal article" date="2016" name="Genome Announc.">
        <title>Draft Genome Sequence of Erythromycin- and Oxytetracycline-Sensitive Nocardia seriolae Strain U-1 (NBRC 110359).</title>
        <authorList>
            <person name="Imajoh M."/>
            <person name="Sukeda M."/>
            <person name="Shimizu M."/>
            <person name="Yamane J."/>
            <person name="Ohnishi K."/>
            <person name="Oshima S."/>
        </authorList>
    </citation>
    <scope>NUCLEOTIDE SEQUENCE [LARGE SCALE GENOMIC DNA]</scope>
    <source>
        <strain evidence="5 6">U-1</strain>
    </source>
</reference>
<dbReference type="RefSeq" id="WP_033088546.1">
    <property type="nucleotide sequence ID" value="NZ_AP017900.1"/>
</dbReference>
<dbReference type="Gene3D" id="3.40.50.720">
    <property type="entry name" value="NAD(P)-binding Rossmann-like Domain"/>
    <property type="match status" value="1"/>
</dbReference>
<dbReference type="Pfam" id="PF08240">
    <property type="entry name" value="ADH_N"/>
    <property type="match status" value="1"/>
</dbReference>
<gene>
    <name evidence="4" type="ORF">NS506_05935</name>
    <name evidence="5" type="ORF">NSK11_contig00065-0025</name>
</gene>
<evidence type="ECO:0000313" key="5">
    <source>
        <dbReference type="EMBL" id="GAP29843.1"/>
    </source>
</evidence>
<evidence type="ECO:0000313" key="6">
    <source>
        <dbReference type="Proteomes" id="UP000037179"/>
    </source>
</evidence>
<dbReference type="AlphaFoldDB" id="A0A0B8N7S2"/>
<evidence type="ECO:0000259" key="3">
    <source>
        <dbReference type="Pfam" id="PF08240"/>
    </source>
</evidence>
<dbReference type="PANTHER" id="PTHR43401">
    <property type="entry name" value="L-THREONINE 3-DEHYDROGENASE"/>
    <property type="match status" value="1"/>
</dbReference>
<dbReference type="EC" id="1.1.1.14" evidence="4"/>
<keyword evidence="2 4" id="KW-0560">Oxidoreductase</keyword>
<dbReference type="OrthoDB" id="9797931at2"/>
<dbReference type="KEGG" id="nsr:NS506_05935"/>
<dbReference type="EMBL" id="CP017839">
    <property type="protein sequence ID" value="APA99971.1"/>
    <property type="molecule type" value="Genomic_DNA"/>
</dbReference>
<dbReference type="InterPro" id="IPR050129">
    <property type="entry name" value="Zn_alcohol_dh"/>
</dbReference>
<feature type="domain" description="Alcohol dehydrogenase-like N-terminal" evidence="3">
    <location>
        <begin position="27"/>
        <end position="113"/>
    </location>
</feature>
<dbReference type="GeneID" id="93376438"/>
<name>A0A0B8N7S2_9NOCA</name>
<evidence type="ECO:0000256" key="1">
    <source>
        <dbReference type="ARBA" id="ARBA00001947"/>
    </source>
</evidence>
<reference evidence="4 7" key="3">
    <citation type="submission" date="2016-10" db="EMBL/GenBank/DDBJ databases">
        <title>Genome sequence of Nocardia seriolae strain EM150506, isolated from Anguila japonica.</title>
        <authorList>
            <person name="Han H.-J."/>
        </authorList>
    </citation>
    <scope>NUCLEOTIDE SEQUENCE [LARGE SCALE GENOMIC DNA]</scope>
    <source>
        <strain evidence="4 7">EM150506</strain>
    </source>
</reference>
<evidence type="ECO:0000313" key="7">
    <source>
        <dbReference type="Proteomes" id="UP000180166"/>
    </source>
</evidence>
<protein>
    <submittedName>
        <fullName evidence="4">L-iditol 2-dehydrogenase</fullName>
        <ecNumber evidence="4">1.1.1.14</ecNumber>
    </submittedName>
    <submittedName>
        <fullName evidence="5">Zinc-containing alcohol dehydrogenase</fullName>
    </submittedName>
</protein>
<dbReference type="Proteomes" id="UP000037179">
    <property type="component" value="Unassembled WGS sequence"/>
</dbReference>
<accession>A0A0B8N7S2</accession>
<reference evidence="6" key="1">
    <citation type="submission" date="2015-07" db="EMBL/GenBank/DDBJ databases">
        <title>Nocardia seriolae U-1 whole genome shotgun sequence.</title>
        <authorList>
            <person name="Imajoh M."/>
            <person name="Fukumoto Y."/>
            <person name="Sukeda M."/>
            <person name="Yamane J."/>
            <person name="Yamasaki K."/>
            <person name="Shimizu M."/>
            <person name="Ohnishi K."/>
            <person name="Oshima S."/>
        </authorList>
    </citation>
    <scope>NUCLEOTIDE SEQUENCE [LARGE SCALE GENOMIC DNA]</scope>
    <source>
        <strain evidence="6">U-1</strain>
    </source>
</reference>
<dbReference type="GO" id="GO:0003939">
    <property type="term" value="F:L-iditol 2-dehydrogenase (NAD+) activity"/>
    <property type="evidence" value="ECO:0007669"/>
    <property type="project" value="UniProtKB-EC"/>
</dbReference>
<dbReference type="Gene3D" id="3.90.180.10">
    <property type="entry name" value="Medium-chain alcohol dehydrogenases, catalytic domain"/>
    <property type="match status" value="1"/>
</dbReference>
<dbReference type="Proteomes" id="UP000180166">
    <property type="component" value="Chromosome"/>
</dbReference>
<evidence type="ECO:0000256" key="2">
    <source>
        <dbReference type="ARBA" id="ARBA00023002"/>
    </source>
</evidence>
<proteinExistence type="predicted"/>
<dbReference type="EMBL" id="BBYQ01000065">
    <property type="protein sequence ID" value="GAP29843.1"/>
    <property type="molecule type" value="Genomic_DNA"/>
</dbReference>
<comment type="cofactor">
    <cofactor evidence="1">
        <name>Zn(2+)</name>
        <dbReference type="ChEBI" id="CHEBI:29105"/>
    </cofactor>
</comment>
<organism evidence="4 7">
    <name type="scientific">Nocardia seriolae</name>
    <dbReference type="NCBI Taxonomy" id="37332"/>
    <lineage>
        <taxon>Bacteria</taxon>
        <taxon>Bacillati</taxon>
        <taxon>Actinomycetota</taxon>
        <taxon>Actinomycetes</taxon>
        <taxon>Mycobacteriales</taxon>
        <taxon>Nocardiaceae</taxon>
        <taxon>Nocardia</taxon>
    </lineage>
</organism>
<dbReference type="InterPro" id="IPR011032">
    <property type="entry name" value="GroES-like_sf"/>
</dbReference>
<keyword evidence="6" id="KW-1185">Reference proteome</keyword>